<evidence type="ECO:0000313" key="2">
    <source>
        <dbReference type="EMBL" id="GAH84295.1"/>
    </source>
</evidence>
<feature type="domain" description="Glycosyltransferase 2-like" evidence="1">
    <location>
        <begin position="6"/>
        <end position="105"/>
    </location>
</feature>
<evidence type="ECO:0000259" key="1">
    <source>
        <dbReference type="Pfam" id="PF00535"/>
    </source>
</evidence>
<accession>X1JS82</accession>
<dbReference type="EMBL" id="BARU01037082">
    <property type="protein sequence ID" value="GAH84295.1"/>
    <property type="molecule type" value="Genomic_DNA"/>
</dbReference>
<gene>
    <name evidence="2" type="ORF">S03H2_57830</name>
</gene>
<dbReference type="Pfam" id="PF00535">
    <property type="entry name" value="Glycos_transf_2"/>
    <property type="match status" value="1"/>
</dbReference>
<dbReference type="InterPro" id="IPR001173">
    <property type="entry name" value="Glyco_trans_2-like"/>
</dbReference>
<dbReference type="InterPro" id="IPR029044">
    <property type="entry name" value="Nucleotide-diphossugar_trans"/>
</dbReference>
<dbReference type="Gene3D" id="3.90.550.10">
    <property type="entry name" value="Spore Coat Polysaccharide Biosynthesis Protein SpsA, Chain A"/>
    <property type="match status" value="1"/>
</dbReference>
<sequence>MKIGMVMLTFNRLEYTKIVLKNYFKKTKISHQLHIWDNHSTDGTQEWLIKIAKKKYPVTIVLNQRNIGPQRAIQKYFKLSKGKDLVGKIDNDVLMSNRWLENFVK</sequence>
<feature type="non-terminal residue" evidence="2">
    <location>
        <position position="105"/>
    </location>
</feature>
<comment type="caution">
    <text evidence="2">The sequence shown here is derived from an EMBL/GenBank/DDBJ whole genome shotgun (WGS) entry which is preliminary data.</text>
</comment>
<organism evidence="2">
    <name type="scientific">marine sediment metagenome</name>
    <dbReference type="NCBI Taxonomy" id="412755"/>
    <lineage>
        <taxon>unclassified sequences</taxon>
        <taxon>metagenomes</taxon>
        <taxon>ecological metagenomes</taxon>
    </lineage>
</organism>
<protein>
    <recommendedName>
        <fullName evidence="1">Glycosyltransferase 2-like domain-containing protein</fullName>
    </recommendedName>
</protein>
<dbReference type="AlphaFoldDB" id="X1JS82"/>
<dbReference type="SUPFAM" id="SSF53448">
    <property type="entry name" value="Nucleotide-diphospho-sugar transferases"/>
    <property type="match status" value="1"/>
</dbReference>
<reference evidence="2" key="1">
    <citation type="journal article" date="2014" name="Front. Microbiol.">
        <title>High frequency of phylogenetically diverse reductive dehalogenase-homologous genes in deep subseafloor sedimentary metagenomes.</title>
        <authorList>
            <person name="Kawai M."/>
            <person name="Futagami T."/>
            <person name="Toyoda A."/>
            <person name="Takaki Y."/>
            <person name="Nishi S."/>
            <person name="Hori S."/>
            <person name="Arai W."/>
            <person name="Tsubouchi T."/>
            <person name="Morono Y."/>
            <person name="Uchiyama I."/>
            <person name="Ito T."/>
            <person name="Fujiyama A."/>
            <person name="Inagaki F."/>
            <person name="Takami H."/>
        </authorList>
    </citation>
    <scope>NUCLEOTIDE SEQUENCE</scope>
    <source>
        <strain evidence="2">Expedition CK06-06</strain>
    </source>
</reference>
<name>X1JS82_9ZZZZ</name>
<proteinExistence type="predicted"/>